<feature type="region of interest" description="Disordered" evidence="1">
    <location>
        <begin position="186"/>
        <end position="215"/>
    </location>
</feature>
<evidence type="ECO:0000256" key="1">
    <source>
        <dbReference type="SAM" id="MobiDB-lite"/>
    </source>
</evidence>
<dbReference type="EMBL" id="SNRW01040570">
    <property type="protein sequence ID" value="KAA6342978.1"/>
    <property type="molecule type" value="Genomic_DNA"/>
</dbReference>
<accession>A0A5J4SAQ0</accession>
<sequence>LAETNDILNECETQIFAVHCQKMIEASIMQLISEDKDGTLNSMLYSHHTCRIIAEDAQKRREMAVENEDIRKVLETGVELHCFSAISQKAWRMEHSRIKPFTSYNAGGLIPKRQNQSLESQERNATHCTEISQQICGQRRLSNKTGDIQLSNSKTEVTGIIAGLRKLNQQTTERVLQPVIGSQGVHCKRVQSEPRHEGPPHAPFDQDNPQRPKQN</sequence>
<reference evidence="2 3" key="1">
    <citation type="submission" date="2019-03" db="EMBL/GenBank/DDBJ databases">
        <title>Single cell metagenomics reveals metabolic interactions within the superorganism composed of flagellate Streblomastix strix and complex community of Bacteroidetes bacteria on its surface.</title>
        <authorList>
            <person name="Treitli S.C."/>
            <person name="Kolisko M."/>
            <person name="Husnik F."/>
            <person name="Keeling P."/>
            <person name="Hampl V."/>
        </authorList>
    </citation>
    <scope>NUCLEOTIDE SEQUENCE [LARGE SCALE GENOMIC DNA]</scope>
    <source>
        <strain evidence="2">ST1C</strain>
    </source>
</reference>
<evidence type="ECO:0000313" key="3">
    <source>
        <dbReference type="Proteomes" id="UP000324800"/>
    </source>
</evidence>
<protein>
    <submittedName>
        <fullName evidence="2">Uncharacterized protein</fullName>
    </submittedName>
</protein>
<gene>
    <name evidence="2" type="ORF">EZS28_052348</name>
</gene>
<dbReference type="Proteomes" id="UP000324800">
    <property type="component" value="Unassembled WGS sequence"/>
</dbReference>
<proteinExistence type="predicted"/>
<evidence type="ECO:0000313" key="2">
    <source>
        <dbReference type="EMBL" id="KAA6342978.1"/>
    </source>
</evidence>
<dbReference type="AlphaFoldDB" id="A0A5J4SAQ0"/>
<organism evidence="2 3">
    <name type="scientific">Streblomastix strix</name>
    <dbReference type="NCBI Taxonomy" id="222440"/>
    <lineage>
        <taxon>Eukaryota</taxon>
        <taxon>Metamonada</taxon>
        <taxon>Preaxostyla</taxon>
        <taxon>Oxymonadida</taxon>
        <taxon>Streblomastigidae</taxon>
        <taxon>Streblomastix</taxon>
    </lineage>
</organism>
<name>A0A5J4SAQ0_9EUKA</name>
<feature type="compositionally biased region" description="Basic and acidic residues" evidence="1">
    <location>
        <begin position="190"/>
        <end position="199"/>
    </location>
</feature>
<feature type="non-terminal residue" evidence="2">
    <location>
        <position position="1"/>
    </location>
</feature>
<comment type="caution">
    <text evidence="2">The sequence shown here is derived from an EMBL/GenBank/DDBJ whole genome shotgun (WGS) entry which is preliminary data.</text>
</comment>